<dbReference type="Pfam" id="PF04205">
    <property type="entry name" value="FMN_bind"/>
    <property type="match status" value="1"/>
</dbReference>
<keyword evidence="6 8" id="KW-0560">Oxidoreductase</keyword>
<dbReference type="GO" id="GO:0010181">
    <property type="term" value="F:FMN binding"/>
    <property type="evidence" value="ECO:0007669"/>
    <property type="project" value="InterPro"/>
</dbReference>
<comment type="cofactor">
    <cofactor evidence="8">
        <name>FMN</name>
        <dbReference type="ChEBI" id="CHEBI:58210"/>
    </cofactor>
    <text evidence="8">Binds 1 or 2 FMN covalently per subunit.</text>
</comment>
<evidence type="ECO:0000256" key="5">
    <source>
        <dbReference type="ARBA" id="ARBA00022827"/>
    </source>
</evidence>
<evidence type="ECO:0000256" key="4">
    <source>
        <dbReference type="ARBA" id="ARBA00022630"/>
    </source>
</evidence>
<evidence type="ECO:0000313" key="11">
    <source>
        <dbReference type="Proteomes" id="UP000263232"/>
    </source>
</evidence>
<reference evidence="10 11" key="1">
    <citation type="submission" date="2017-09" db="EMBL/GenBank/DDBJ databases">
        <title>Complete genome sequence of Oxytococcus suis strain ZY16052.</title>
        <authorList>
            <person name="Li F."/>
        </authorList>
    </citation>
    <scope>NUCLEOTIDE SEQUENCE [LARGE SCALE GENOMIC DNA]</scope>
    <source>
        <strain evidence="10 11">ZY16052</strain>
    </source>
</reference>
<keyword evidence="8" id="KW-0732">Signal</keyword>
<dbReference type="NCBIfam" id="TIGR01813">
    <property type="entry name" value="flavo_cyto_c"/>
    <property type="match status" value="1"/>
</dbReference>
<evidence type="ECO:0000259" key="9">
    <source>
        <dbReference type="SMART" id="SM00900"/>
    </source>
</evidence>
<dbReference type="Proteomes" id="UP000263232">
    <property type="component" value="Chromosome"/>
</dbReference>
<dbReference type="EC" id="1.3.99.33" evidence="2 8"/>
<dbReference type="InterPro" id="IPR027477">
    <property type="entry name" value="Succ_DH/fumarate_Rdtase_cat_sf"/>
</dbReference>
<dbReference type="KEGG" id="abae:CL176_06865"/>
<evidence type="ECO:0000256" key="3">
    <source>
        <dbReference type="ARBA" id="ARBA00015872"/>
    </source>
</evidence>
<dbReference type="SMART" id="SM00900">
    <property type="entry name" value="FMN_bind"/>
    <property type="match status" value="1"/>
</dbReference>
<protein>
    <recommendedName>
        <fullName evidence="3 8">Urocanate reductase</fullName>
        <ecNumber evidence="2 8">1.3.99.33</ecNumber>
    </recommendedName>
</protein>
<dbReference type="AlphaFoldDB" id="A0A347WKY5"/>
<dbReference type="SUPFAM" id="SSF51905">
    <property type="entry name" value="FAD/NAD(P)-binding domain"/>
    <property type="match status" value="1"/>
</dbReference>
<dbReference type="SUPFAM" id="SSF56425">
    <property type="entry name" value="Succinate dehydrogenase/fumarate reductase flavoprotein, catalytic domain"/>
    <property type="match status" value="1"/>
</dbReference>
<evidence type="ECO:0000256" key="1">
    <source>
        <dbReference type="ARBA" id="ARBA00008040"/>
    </source>
</evidence>
<evidence type="ECO:0000256" key="6">
    <source>
        <dbReference type="ARBA" id="ARBA00023002"/>
    </source>
</evidence>
<dbReference type="EMBL" id="CP023434">
    <property type="protein sequence ID" value="AXY25742.1"/>
    <property type="molecule type" value="Genomic_DNA"/>
</dbReference>
<evidence type="ECO:0000256" key="7">
    <source>
        <dbReference type="ARBA" id="ARBA00049922"/>
    </source>
</evidence>
<dbReference type="InterPro" id="IPR003953">
    <property type="entry name" value="FAD-dep_OxRdtase_2_FAD-bd"/>
</dbReference>
<evidence type="ECO:0000256" key="8">
    <source>
        <dbReference type="RuleBase" id="RU366062"/>
    </source>
</evidence>
<dbReference type="InterPro" id="IPR010960">
    <property type="entry name" value="Flavocytochrome_c"/>
</dbReference>
<evidence type="ECO:0000313" key="10">
    <source>
        <dbReference type="EMBL" id="AXY25742.1"/>
    </source>
</evidence>
<dbReference type="Gene3D" id="3.90.1010.20">
    <property type="match status" value="1"/>
</dbReference>
<evidence type="ECO:0000256" key="2">
    <source>
        <dbReference type="ARBA" id="ARBA00013137"/>
    </source>
</evidence>
<dbReference type="GO" id="GO:0033765">
    <property type="term" value="F:steroid dehydrogenase activity, acting on the CH-CH group of donors"/>
    <property type="evidence" value="ECO:0007669"/>
    <property type="project" value="UniProtKB-ARBA"/>
</dbReference>
<dbReference type="InterPro" id="IPR007329">
    <property type="entry name" value="FMN-bd"/>
</dbReference>
<feature type="signal peptide" evidence="8">
    <location>
        <begin position="1"/>
        <end position="27"/>
    </location>
</feature>
<dbReference type="OrthoDB" id="9806724at2"/>
<sequence length="638" mass="67980">MKKFIKISLAAAMSLSVLTGLSPVAKAQDFTAGTYEGTAEGYGGDVKVEVTLSEDRIVGIETDAPNETAGIGDDAIETLTEQVIASQSLNVDVVSGATGSSTGFLAALTAALEAAGVDVAALEEKDVEADTGETIEAQTTDVIIIGGGGAGLAAAVSAHENGAQVILVEKMPRLGGNTIISGAAYNAADPDRQQSIEMTDLEKETVEAIIAEVQDDELVKEWQATLAEEWEAYQASGETYLFDSPSLHKLQTYNGGDKQADPVLVDQFGDQAYEAIEWLEGHGMEFNDHMFTVLGGLWSRAHKPAKPLGTGYVDTLTEYFEEHSDEMQYFLNTEATDLIIEDDKVVGVVVSSNGEDVELRANNAVIVAAGGFGANVEMREEFNEHWPSLKDIKTTNQTGATGDGIRLGQQASANLVGMEHIQLLPMGDPETGSLSGNIEQGVQDRIFVNSEGKRFVNEGERRDVMTEALFDQEDAMMWTIVDQHSYPTGDTKNNFNETIDELIEAGRAYKGDTLEELAEQIGVDPENLVATVEEFNQAVEGEIEDPFGRTLFDNKLDTAPFYAAARKPTVHHTMGGLQINKAAQVLNEAGEPIEGLFAAGEVTGGIHGSNRLGGNALADIMVYGRIAGANAANAGSGE</sequence>
<dbReference type="PANTHER" id="PTHR43400">
    <property type="entry name" value="FUMARATE REDUCTASE"/>
    <property type="match status" value="1"/>
</dbReference>
<keyword evidence="11" id="KW-1185">Reference proteome</keyword>
<comment type="cofactor">
    <cofactor evidence="8">
        <name>FAD</name>
        <dbReference type="ChEBI" id="CHEBI:57692"/>
    </cofactor>
    <text evidence="8">Binds 1 FAD per subunit.</text>
</comment>
<gene>
    <name evidence="10" type="ORF">CL176_06865</name>
</gene>
<keyword evidence="4 8" id="KW-0285">Flavoprotein</keyword>
<dbReference type="InterPro" id="IPR050315">
    <property type="entry name" value="FAD-oxidoreductase_2"/>
</dbReference>
<dbReference type="PANTHER" id="PTHR43400:SF7">
    <property type="entry name" value="FAD-DEPENDENT OXIDOREDUCTASE 2 FAD BINDING DOMAIN-CONTAINING PROTEIN"/>
    <property type="match status" value="1"/>
</dbReference>
<comment type="similarity">
    <text evidence="1 8">Belongs to the FAD-dependent oxidoreductase 2 family. FRD/SDH subfamily.</text>
</comment>
<keyword evidence="5 8" id="KW-0274">FAD</keyword>
<dbReference type="Gene3D" id="3.90.700.10">
    <property type="entry name" value="Succinate dehydrogenase/fumarate reductase flavoprotein, catalytic domain"/>
    <property type="match status" value="1"/>
</dbReference>
<dbReference type="Gene3D" id="3.50.50.60">
    <property type="entry name" value="FAD/NAD(P)-binding domain"/>
    <property type="match status" value="2"/>
</dbReference>
<accession>A0A347WKY5</accession>
<dbReference type="GO" id="GO:0016020">
    <property type="term" value="C:membrane"/>
    <property type="evidence" value="ECO:0007669"/>
    <property type="project" value="InterPro"/>
</dbReference>
<feature type="chain" id="PRO_5022263164" description="Urocanate reductase" evidence="8">
    <location>
        <begin position="28"/>
        <end position="638"/>
    </location>
</feature>
<feature type="domain" description="FMN-binding" evidence="9">
    <location>
        <begin position="41"/>
        <end position="115"/>
    </location>
</feature>
<dbReference type="Pfam" id="PF00890">
    <property type="entry name" value="FAD_binding_2"/>
    <property type="match status" value="2"/>
</dbReference>
<name>A0A347WKY5_9LACT</name>
<dbReference type="RefSeq" id="WP_118990642.1">
    <property type="nucleotide sequence ID" value="NZ_CP023434.1"/>
</dbReference>
<dbReference type="InterPro" id="IPR036188">
    <property type="entry name" value="FAD/NAD-bd_sf"/>
</dbReference>
<proteinExistence type="inferred from homology"/>
<organism evidence="10 11">
    <name type="scientific">Suicoccus acidiformans</name>
    <dbReference type="NCBI Taxonomy" id="2036206"/>
    <lineage>
        <taxon>Bacteria</taxon>
        <taxon>Bacillati</taxon>
        <taxon>Bacillota</taxon>
        <taxon>Bacilli</taxon>
        <taxon>Lactobacillales</taxon>
        <taxon>Aerococcaceae</taxon>
        <taxon>Suicoccus</taxon>
    </lineage>
</organism>
<comment type="catalytic activity">
    <reaction evidence="7 8">
        <text>dihydrourocanate + A = urocanate + AH2</text>
        <dbReference type="Rhea" id="RHEA:36059"/>
        <dbReference type="ChEBI" id="CHEBI:13193"/>
        <dbReference type="ChEBI" id="CHEBI:17499"/>
        <dbReference type="ChEBI" id="CHEBI:27247"/>
        <dbReference type="ChEBI" id="CHEBI:72991"/>
        <dbReference type="EC" id="1.3.99.33"/>
    </reaction>
</comment>